<dbReference type="SUPFAM" id="SSF52821">
    <property type="entry name" value="Rhodanese/Cell cycle control phosphatase"/>
    <property type="match status" value="1"/>
</dbReference>
<dbReference type="Pfam" id="PF00581">
    <property type="entry name" value="Rhodanese"/>
    <property type="match status" value="1"/>
</dbReference>
<dbReference type="PANTHER" id="PTHR43031">
    <property type="entry name" value="FAD-DEPENDENT OXIDOREDUCTASE"/>
    <property type="match status" value="1"/>
</dbReference>
<dbReference type="PROSITE" id="PS50206">
    <property type="entry name" value="RHODANESE_3"/>
    <property type="match status" value="1"/>
</dbReference>
<dbReference type="eggNOG" id="COG0607">
    <property type="taxonomic scope" value="Bacteria"/>
</dbReference>
<dbReference type="RefSeq" id="WP_038531696.1">
    <property type="nucleotide sequence ID" value="NZ_HG315671.1"/>
</dbReference>
<dbReference type="OrthoDB" id="9808735at2"/>
<reference evidence="2 3" key="1">
    <citation type="journal article" date="2013" name="Appl. Environ. Microbiol.">
        <title>The genome of the alga-associated marine flavobacterium Formosa agariphila KMM 3901T reveals a broad potential for degradation of algal polysaccharides.</title>
        <authorList>
            <person name="Mann A.J."/>
            <person name="Hahnke R.L."/>
            <person name="Huang S."/>
            <person name="Werner J."/>
            <person name="Xing P."/>
            <person name="Barbeyron T."/>
            <person name="Huettel B."/>
            <person name="Stueber K."/>
            <person name="Reinhardt R."/>
            <person name="Harder J."/>
            <person name="Gloeckner F.O."/>
            <person name="Amann R.I."/>
            <person name="Teeling H."/>
        </authorList>
    </citation>
    <scope>NUCLEOTIDE SEQUENCE [LARGE SCALE GENOMIC DNA]</scope>
    <source>
        <strain evidence="3">DSM 15362 / KCTC 12365 / LMG 23005 / KMM 3901</strain>
    </source>
</reference>
<dbReference type="Proteomes" id="UP000016160">
    <property type="component" value="Chromosome"/>
</dbReference>
<accession>T2KPS5</accession>
<dbReference type="InterPro" id="IPR001763">
    <property type="entry name" value="Rhodanese-like_dom"/>
</dbReference>
<dbReference type="Gene3D" id="3.40.250.10">
    <property type="entry name" value="Rhodanese-like domain"/>
    <property type="match status" value="1"/>
</dbReference>
<name>T2KPS5_FORAG</name>
<evidence type="ECO:0000313" key="2">
    <source>
        <dbReference type="EMBL" id="CDF80466.1"/>
    </source>
</evidence>
<dbReference type="InterPro" id="IPR036873">
    <property type="entry name" value="Rhodanese-like_dom_sf"/>
</dbReference>
<dbReference type="PATRIC" id="fig|1347342.6.peg.2771"/>
<sequence>MKKLSLIYCFIVVLFTACNNRDHGVIEAVTPEEMQTLISADDVQLVDLRSQEERLTRGYIANSQHIDYNSDTFEEDILKLDKSKPVALYCHSGRRSAKCAEKLKAAGFVKVFDLQGGISEWKHGGLDLE</sequence>
<dbReference type="CDD" id="cd00158">
    <property type="entry name" value="RHOD"/>
    <property type="match status" value="1"/>
</dbReference>
<dbReference type="InterPro" id="IPR050229">
    <property type="entry name" value="GlpE_sulfurtransferase"/>
</dbReference>
<proteinExistence type="predicted"/>
<keyword evidence="3" id="KW-1185">Reference proteome</keyword>
<dbReference type="PROSITE" id="PS51257">
    <property type="entry name" value="PROKAR_LIPOPROTEIN"/>
    <property type="match status" value="1"/>
</dbReference>
<feature type="domain" description="Rhodanese" evidence="1">
    <location>
        <begin position="39"/>
        <end position="129"/>
    </location>
</feature>
<dbReference type="STRING" id="1347342.BN863_27540"/>
<dbReference type="SMART" id="SM00450">
    <property type="entry name" value="RHOD"/>
    <property type="match status" value="1"/>
</dbReference>
<protein>
    <submittedName>
        <fullName evidence="2">Rhodanese-like protein</fullName>
    </submittedName>
</protein>
<dbReference type="HOGENOM" id="CLU_089574_1_6_10"/>
<evidence type="ECO:0000259" key="1">
    <source>
        <dbReference type="PROSITE" id="PS50206"/>
    </source>
</evidence>
<organism evidence="2 3">
    <name type="scientific">Formosa agariphila (strain DSM 15362 / KCTC 12365 / LMG 23005 / KMM 3901 / M-2Alg 35-1)</name>
    <dbReference type="NCBI Taxonomy" id="1347342"/>
    <lineage>
        <taxon>Bacteria</taxon>
        <taxon>Pseudomonadati</taxon>
        <taxon>Bacteroidota</taxon>
        <taxon>Flavobacteriia</taxon>
        <taxon>Flavobacteriales</taxon>
        <taxon>Flavobacteriaceae</taxon>
        <taxon>Formosa</taxon>
    </lineage>
</organism>
<dbReference type="PANTHER" id="PTHR43031:SF18">
    <property type="entry name" value="RHODANESE-RELATED SULFURTRANSFERASES"/>
    <property type="match status" value="1"/>
</dbReference>
<gene>
    <name evidence="2" type="ORF">BN863_27540</name>
</gene>
<evidence type="ECO:0000313" key="3">
    <source>
        <dbReference type="Proteomes" id="UP000016160"/>
    </source>
</evidence>
<dbReference type="AlphaFoldDB" id="T2KPS5"/>
<dbReference type="EMBL" id="HG315671">
    <property type="protein sequence ID" value="CDF80466.1"/>
    <property type="molecule type" value="Genomic_DNA"/>
</dbReference>